<comment type="caution">
    <text evidence="3">The sequence shown here is derived from an EMBL/GenBank/DDBJ whole genome shotgun (WGS) entry which is preliminary data.</text>
</comment>
<feature type="chain" id="PRO_5002693460" description="Lipoprotein" evidence="2">
    <location>
        <begin position="19"/>
        <end position="345"/>
    </location>
</feature>
<gene>
    <name evidence="3" type="ORF">PPSIR1_30090</name>
</gene>
<dbReference type="Proteomes" id="UP000005801">
    <property type="component" value="Unassembled WGS sequence"/>
</dbReference>
<feature type="compositionally biased region" description="Low complexity" evidence="1">
    <location>
        <begin position="67"/>
        <end position="77"/>
    </location>
</feature>
<evidence type="ECO:0000313" key="3">
    <source>
        <dbReference type="EMBL" id="EDM81152.1"/>
    </source>
</evidence>
<keyword evidence="4" id="KW-1185">Reference proteome</keyword>
<feature type="compositionally biased region" description="Acidic residues" evidence="1">
    <location>
        <begin position="78"/>
        <end position="120"/>
    </location>
</feature>
<protein>
    <recommendedName>
        <fullName evidence="5">Lipoprotein</fullName>
    </recommendedName>
</protein>
<evidence type="ECO:0000313" key="4">
    <source>
        <dbReference type="Proteomes" id="UP000005801"/>
    </source>
</evidence>
<reference evidence="3 4" key="1">
    <citation type="submission" date="2007-06" db="EMBL/GenBank/DDBJ databases">
        <authorList>
            <person name="Shimkets L."/>
            <person name="Ferriera S."/>
            <person name="Johnson J."/>
            <person name="Kravitz S."/>
            <person name="Beeson K."/>
            <person name="Sutton G."/>
            <person name="Rogers Y.-H."/>
            <person name="Friedman R."/>
            <person name="Frazier M."/>
            <person name="Venter J.C."/>
        </authorList>
    </citation>
    <scope>NUCLEOTIDE SEQUENCE [LARGE SCALE GENOMIC DNA]</scope>
    <source>
        <strain evidence="3 4">SIR-1</strain>
    </source>
</reference>
<evidence type="ECO:0000256" key="2">
    <source>
        <dbReference type="SAM" id="SignalP"/>
    </source>
</evidence>
<name>A6FYZ7_9BACT</name>
<proteinExistence type="predicted"/>
<dbReference type="AlphaFoldDB" id="A6FYZ7"/>
<accession>A6FYZ7</accession>
<evidence type="ECO:0008006" key="5">
    <source>
        <dbReference type="Google" id="ProtNLM"/>
    </source>
</evidence>
<feature type="signal peptide" evidence="2">
    <location>
        <begin position="1"/>
        <end position="18"/>
    </location>
</feature>
<feature type="region of interest" description="Disordered" evidence="1">
    <location>
        <begin position="30"/>
        <end position="125"/>
    </location>
</feature>
<keyword evidence="2" id="KW-0732">Signal</keyword>
<feature type="compositionally biased region" description="Acidic residues" evidence="1">
    <location>
        <begin position="33"/>
        <end position="49"/>
    </location>
</feature>
<evidence type="ECO:0000256" key="1">
    <source>
        <dbReference type="SAM" id="MobiDB-lite"/>
    </source>
</evidence>
<feature type="compositionally biased region" description="Low complexity" evidence="1">
    <location>
        <begin position="50"/>
        <end position="59"/>
    </location>
</feature>
<sequence length="345" mass="35577">MCETFVMASLRTPTTLFALASLLALTTACPDKDVDDDVGEEAGQDEESDSSTGSTGDTTTGEEESSESMGSESTTDAGTEETTESAEESSESTEETDDGACVPDGDDEMGALEPPLDDEPDYPHGGTFIPEEDIPVVEACDPWVQDCVPGEKCVPYASGGGTWNANKCVPVLGDKAVGDECIWDGIMAATDDCDGESACWGMIDNIGTCTAFCEGTPQNPICPEGTICSISNQGSVTFCLEGCNPITQDMCPEGNGCYYDGVAFSCAPTTSDIPAGEPCSFINDCEAGLVCLDGSVVPGCSDSACCAEFCDLDCPLCGDPQAECVALFQGNAPVGDDDVGACILP</sequence>
<dbReference type="EMBL" id="ABCS01000005">
    <property type="protein sequence ID" value="EDM81152.1"/>
    <property type="molecule type" value="Genomic_DNA"/>
</dbReference>
<organism evidence="3 4">
    <name type="scientific">Plesiocystis pacifica SIR-1</name>
    <dbReference type="NCBI Taxonomy" id="391625"/>
    <lineage>
        <taxon>Bacteria</taxon>
        <taxon>Pseudomonadati</taxon>
        <taxon>Myxococcota</taxon>
        <taxon>Polyangia</taxon>
        <taxon>Nannocystales</taxon>
        <taxon>Nannocystaceae</taxon>
        <taxon>Plesiocystis</taxon>
    </lineage>
</organism>